<dbReference type="AlphaFoldDB" id="A0A9W7D3J4"/>
<proteinExistence type="predicted"/>
<gene>
    <name evidence="2" type="ORF">Pfra01_002347900</name>
</gene>
<evidence type="ECO:0000256" key="1">
    <source>
        <dbReference type="SAM" id="MobiDB-lite"/>
    </source>
</evidence>
<protein>
    <submittedName>
        <fullName evidence="2">Unnamed protein product</fullName>
    </submittedName>
</protein>
<accession>A0A9W7D3J4</accession>
<feature type="region of interest" description="Disordered" evidence="1">
    <location>
        <begin position="93"/>
        <end position="117"/>
    </location>
</feature>
<evidence type="ECO:0000313" key="2">
    <source>
        <dbReference type="EMBL" id="GMF55667.1"/>
    </source>
</evidence>
<dbReference type="Proteomes" id="UP001165121">
    <property type="component" value="Unassembled WGS sequence"/>
</dbReference>
<feature type="region of interest" description="Disordered" evidence="1">
    <location>
        <begin position="51"/>
        <end position="78"/>
    </location>
</feature>
<keyword evidence="3" id="KW-1185">Reference proteome</keyword>
<comment type="caution">
    <text evidence="2">The sequence shown here is derived from an EMBL/GenBank/DDBJ whole genome shotgun (WGS) entry which is preliminary data.</text>
</comment>
<organism evidence="2 3">
    <name type="scientific">Phytophthora fragariaefolia</name>
    <dbReference type="NCBI Taxonomy" id="1490495"/>
    <lineage>
        <taxon>Eukaryota</taxon>
        <taxon>Sar</taxon>
        <taxon>Stramenopiles</taxon>
        <taxon>Oomycota</taxon>
        <taxon>Peronosporomycetes</taxon>
        <taxon>Peronosporales</taxon>
        <taxon>Peronosporaceae</taxon>
        <taxon>Phytophthora</taxon>
    </lineage>
</organism>
<dbReference type="EMBL" id="BSXT01003796">
    <property type="protein sequence ID" value="GMF55667.1"/>
    <property type="molecule type" value="Genomic_DNA"/>
</dbReference>
<name>A0A9W7D3J4_9STRA</name>
<reference evidence="2" key="1">
    <citation type="submission" date="2023-04" db="EMBL/GenBank/DDBJ databases">
        <title>Phytophthora fragariaefolia NBRC 109709.</title>
        <authorList>
            <person name="Ichikawa N."/>
            <person name="Sato H."/>
            <person name="Tonouchi N."/>
        </authorList>
    </citation>
    <scope>NUCLEOTIDE SEQUENCE</scope>
    <source>
        <strain evidence="2">NBRC 109709</strain>
    </source>
</reference>
<sequence length="117" mass="13347">MRRSAFSARALLGTLVHDTLGVHHLRHSTVQHVDRFGPVLAPEALMLPSRGGFMTRQRSARREVRSTQGLPPPIDPWFMALQPRHTKDEIISRIQSKTKQRSTLSKSRNFTPKSTWP</sequence>
<evidence type="ECO:0000313" key="3">
    <source>
        <dbReference type="Proteomes" id="UP001165121"/>
    </source>
</evidence>